<reference evidence="9" key="2">
    <citation type="submission" date="2025-09" db="UniProtKB">
        <authorList>
            <consortium name="Ensembl"/>
        </authorList>
    </citation>
    <scope>IDENTIFICATION</scope>
</reference>
<feature type="compositionally biased region" description="Polar residues" evidence="8">
    <location>
        <begin position="80"/>
        <end position="92"/>
    </location>
</feature>
<organism evidence="9 10">
    <name type="scientific">Moschus moschiferus</name>
    <name type="common">Siberian musk deer</name>
    <name type="synonym">Moschus sibiricus</name>
    <dbReference type="NCBI Taxonomy" id="68415"/>
    <lineage>
        <taxon>Eukaryota</taxon>
        <taxon>Metazoa</taxon>
        <taxon>Chordata</taxon>
        <taxon>Craniata</taxon>
        <taxon>Vertebrata</taxon>
        <taxon>Euteleostomi</taxon>
        <taxon>Mammalia</taxon>
        <taxon>Eutheria</taxon>
        <taxon>Laurasiatheria</taxon>
        <taxon>Artiodactyla</taxon>
        <taxon>Ruminantia</taxon>
        <taxon>Pecora</taxon>
        <taxon>Moschidae</taxon>
        <taxon>Moschus</taxon>
    </lineage>
</organism>
<feature type="compositionally biased region" description="Basic and acidic residues" evidence="8">
    <location>
        <begin position="66"/>
        <end position="76"/>
    </location>
</feature>
<evidence type="ECO:0000256" key="6">
    <source>
        <dbReference type="ARBA" id="ARBA00023274"/>
    </source>
</evidence>
<dbReference type="Pfam" id="PF10210">
    <property type="entry name" value="MRP-S32"/>
    <property type="match status" value="1"/>
</dbReference>
<feature type="compositionally biased region" description="Basic residues" evidence="8">
    <location>
        <begin position="93"/>
        <end position="106"/>
    </location>
</feature>
<comment type="similarity">
    <text evidence="2">Belongs to the mitochondrion-specific ribosomal protein mL42 family.</text>
</comment>
<keyword evidence="5" id="KW-0496">Mitochondrion</keyword>
<keyword evidence="10" id="KW-1185">Reference proteome</keyword>
<dbReference type="GO" id="GO:0005762">
    <property type="term" value="C:mitochondrial large ribosomal subunit"/>
    <property type="evidence" value="ECO:0007669"/>
    <property type="project" value="TreeGrafter"/>
</dbReference>
<reference evidence="9" key="1">
    <citation type="submission" date="2025-08" db="UniProtKB">
        <authorList>
            <consortium name="Ensembl"/>
        </authorList>
    </citation>
    <scope>IDENTIFICATION</scope>
</reference>
<evidence type="ECO:0000256" key="2">
    <source>
        <dbReference type="ARBA" id="ARBA00005556"/>
    </source>
</evidence>
<comment type="subcellular location">
    <subcellularLocation>
        <location evidence="1">Mitochondrion</location>
    </subcellularLocation>
</comment>
<dbReference type="InterPro" id="IPR019346">
    <property type="entry name" value="Ribosomal_mL42"/>
</dbReference>
<dbReference type="Proteomes" id="UP000694544">
    <property type="component" value="Unplaced"/>
</dbReference>
<keyword evidence="4" id="KW-0689">Ribosomal protein</keyword>
<keyword evidence="6" id="KW-0687">Ribonucleoprotein</keyword>
<proteinExistence type="inferred from homology"/>
<protein>
    <recommendedName>
        <fullName evidence="7">Large ribosomal subunit protein mL42</fullName>
    </recommendedName>
</protein>
<dbReference type="AlphaFoldDB" id="A0A8C6G281"/>
<dbReference type="PANTHER" id="PTHR13450">
    <property type="entry name" value="MITOCHONDRIAL 39S RIBOSOMAL PROTEIN L42"/>
    <property type="match status" value="1"/>
</dbReference>
<evidence type="ECO:0000313" key="9">
    <source>
        <dbReference type="Ensembl" id="ENSMMSP00000032592.1"/>
    </source>
</evidence>
<evidence type="ECO:0000256" key="8">
    <source>
        <dbReference type="SAM" id="MobiDB-lite"/>
    </source>
</evidence>
<dbReference type="Ensembl" id="ENSMMST00000035775.1">
    <property type="protein sequence ID" value="ENSMMSP00000032592.1"/>
    <property type="gene ID" value="ENSMMSG00000024080.1"/>
</dbReference>
<sequence>LFYLILNYQIYFIYFIIYYKNQTSDGPDGSTTVCCHPSVDILQKHAKPIPRPDPVRDNEETQDAVLKTRSEEKSEHSVPGPTTEQLSKMSFNTKRHWNPHGQNHRP</sequence>
<evidence type="ECO:0000313" key="10">
    <source>
        <dbReference type="Proteomes" id="UP000694544"/>
    </source>
</evidence>
<dbReference type="GeneTree" id="ENSGT00390000010491"/>
<evidence type="ECO:0000256" key="3">
    <source>
        <dbReference type="ARBA" id="ARBA00022946"/>
    </source>
</evidence>
<feature type="region of interest" description="Disordered" evidence="8">
    <location>
        <begin position="45"/>
        <end position="106"/>
    </location>
</feature>
<accession>A0A8C6G281</accession>
<dbReference type="PANTHER" id="PTHR13450:SF4">
    <property type="entry name" value="LARGE RIBOSOMAL SUBUNIT PROTEIN ML42"/>
    <property type="match status" value="1"/>
</dbReference>
<keyword evidence="3" id="KW-0809">Transit peptide</keyword>
<evidence type="ECO:0000256" key="4">
    <source>
        <dbReference type="ARBA" id="ARBA00022980"/>
    </source>
</evidence>
<name>A0A8C6G281_MOSMO</name>
<evidence type="ECO:0000256" key="7">
    <source>
        <dbReference type="ARBA" id="ARBA00035189"/>
    </source>
</evidence>
<evidence type="ECO:0000256" key="5">
    <source>
        <dbReference type="ARBA" id="ARBA00023128"/>
    </source>
</evidence>
<evidence type="ECO:0000256" key="1">
    <source>
        <dbReference type="ARBA" id="ARBA00004173"/>
    </source>
</evidence>